<keyword evidence="3" id="KW-1185">Reference proteome</keyword>
<dbReference type="AlphaFoldDB" id="A0A1G7K6H4"/>
<dbReference type="Proteomes" id="UP000198994">
    <property type="component" value="Unassembled WGS sequence"/>
</dbReference>
<gene>
    <name evidence="2" type="ORF">SAMN04488105_11752</name>
</gene>
<name>A0A1G7K6H4_9RHOB</name>
<dbReference type="OrthoDB" id="9806380at2"/>
<dbReference type="InterPro" id="IPR010753">
    <property type="entry name" value="DUF1330"/>
</dbReference>
<evidence type="ECO:0000313" key="3">
    <source>
        <dbReference type="Proteomes" id="UP000198994"/>
    </source>
</evidence>
<accession>A0A1G7K6H4</accession>
<sequence>MTAYVVARIDVTDPEQYAVYAGQTVALAEKYGGRFLVKGGPQVVIEGDAPSRHVIVEFSSRTAAERWFESPEYQRILPIAKAASRRDVVIIEGV</sequence>
<dbReference type="STRING" id="282683.SAMN04488105_11752"/>
<dbReference type="Pfam" id="PF07045">
    <property type="entry name" value="DUF1330"/>
    <property type="match status" value="1"/>
</dbReference>
<dbReference type="EMBL" id="FNAV01000017">
    <property type="protein sequence ID" value="SDF32449.1"/>
    <property type="molecule type" value="Genomic_DNA"/>
</dbReference>
<dbReference type="PANTHER" id="PTHR41521">
    <property type="match status" value="1"/>
</dbReference>
<feature type="domain" description="DUF1330" evidence="1">
    <location>
        <begin position="2"/>
        <end position="94"/>
    </location>
</feature>
<dbReference type="RefSeq" id="WP_008884733.1">
    <property type="nucleotide sequence ID" value="NZ_FNAV01000017.1"/>
</dbReference>
<evidence type="ECO:0000313" key="2">
    <source>
        <dbReference type="EMBL" id="SDF32449.1"/>
    </source>
</evidence>
<organism evidence="2 3">
    <name type="scientific">Salipiger thiooxidans</name>
    <dbReference type="NCBI Taxonomy" id="282683"/>
    <lineage>
        <taxon>Bacteria</taxon>
        <taxon>Pseudomonadati</taxon>
        <taxon>Pseudomonadota</taxon>
        <taxon>Alphaproteobacteria</taxon>
        <taxon>Rhodobacterales</taxon>
        <taxon>Roseobacteraceae</taxon>
        <taxon>Salipiger</taxon>
    </lineage>
</organism>
<dbReference type="PANTHER" id="PTHR41521:SF4">
    <property type="entry name" value="BLR0684 PROTEIN"/>
    <property type="match status" value="1"/>
</dbReference>
<dbReference type="SUPFAM" id="SSF54909">
    <property type="entry name" value="Dimeric alpha+beta barrel"/>
    <property type="match status" value="1"/>
</dbReference>
<dbReference type="InterPro" id="IPR011008">
    <property type="entry name" value="Dimeric_a/b-barrel"/>
</dbReference>
<reference evidence="3" key="1">
    <citation type="submission" date="2016-10" db="EMBL/GenBank/DDBJ databases">
        <authorList>
            <person name="Varghese N."/>
            <person name="Submissions S."/>
        </authorList>
    </citation>
    <scope>NUCLEOTIDE SEQUENCE [LARGE SCALE GENOMIC DNA]</scope>
    <source>
        <strain evidence="3">DSM 10146</strain>
    </source>
</reference>
<proteinExistence type="predicted"/>
<dbReference type="Gene3D" id="3.30.70.100">
    <property type="match status" value="1"/>
</dbReference>
<evidence type="ECO:0000259" key="1">
    <source>
        <dbReference type="Pfam" id="PF07045"/>
    </source>
</evidence>
<protein>
    <submittedName>
        <fullName evidence="2">Uncharacterized conserved protein, DUF1330 family</fullName>
    </submittedName>
</protein>